<name>A0A8D8QH12_9HEMI</name>
<dbReference type="EMBL" id="HBUF01311386">
    <property type="protein sequence ID" value="CAG6693242.1"/>
    <property type="molecule type" value="Transcribed_RNA"/>
</dbReference>
<dbReference type="EMBL" id="HBUF01076698">
    <property type="protein sequence ID" value="CAG6631395.1"/>
    <property type="molecule type" value="Transcribed_RNA"/>
</dbReference>
<proteinExistence type="predicted"/>
<dbReference type="EMBL" id="HBUF01311384">
    <property type="protein sequence ID" value="CAG6693231.1"/>
    <property type="molecule type" value="Transcribed_RNA"/>
</dbReference>
<dbReference type="EMBL" id="HBUF01076694">
    <property type="protein sequence ID" value="CAG6631365.1"/>
    <property type="molecule type" value="Transcribed_RNA"/>
</dbReference>
<dbReference type="EMBL" id="HBUF01076701">
    <property type="protein sequence ID" value="CAG6631417.1"/>
    <property type="molecule type" value="Transcribed_RNA"/>
</dbReference>
<sequence length="104" mass="12235">MLNCLQELRSSLMLTLLENQCLMLTGEREAILSRTTNVLRLRISTTLPRFTFDLCRDLTPPSIVSQQLTRKEKTKCSLKLWLRTDHRNPKAPFRYPIFTRKDVL</sequence>
<reference evidence="1" key="1">
    <citation type="submission" date="2021-05" db="EMBL/GenBank/DDBJ databases">
        <authorList>
            <person name="Alioto T."/>
            <person name="Alioto T."/>
            <person name="Gomez Garrido J."/>
        </authorList>
    </citation>
    <scope>NUCLEOTIDE SEQUENCE</scope>
</reference>
<dbReference type="EMBL" id="HBUF01076700">
    <property type="protein sequence ID" value="CAG6631409.1"/>
    <property type="molecule type" value="Transcribed_RNA"/>
</dbReference>
<dbReference type="EMBL" id="HBUF01076696">
    <property type="protein sequence ID" value="CAG6631379.1"/>
    <property type="molecule type" value="Transcribed_RNA"/>
</dbReference>
<accession>A0A8D8QH12</accession>
<organism evidence="1">
    <name type="scientific">Cacopsylla melanoneura</name>
    <dbReference type="NCBI Taxonomy" id="428564"/>
    <lineage>
        <taxon>Eukaryota</taxon>
        <taxon>Metazoa</taxon>
        <taxon>Ecdysozoa</taxon>
        <taxon>Arthropoda</taxon>
        <taxon>Hexapoda</taxon>
        <taxon>Insecta</taxon>
        <taxon>Pterygota</taxon>
        <taxon>Neoptera</taxon>
        <taxon>Paraneoptera</taxon>
        <taxon>Hemiptera</taxon>
        <taxon>Sternorrhyncha</taxon>
        <taxon>Psylloidea</taxon>
        <taxon>Psyllidae</taxon>
        <taxon>Psyllinae</taxon>
        <taxon>Cacopsylla</taxon>
    </lineage>
</organism>
<evidence type="ECO:0000313" key="1">
    <source>
        <dbReference type="EMBL" id="CAG6631365.1"/>
    </source>
</evidence>
<protein>
    <submittedName>
        <fullName evidence="1">Uncharacterized protein</fullName>
    </submittedName>
</protein>
<dbReference type="EMBL" id="HBUF01076697">
    <property type="protein sequence ID" value="CAG6631387.1"/>
    <property type="molecule type" value="Transcribed_RNA"/>
</dbReference>
<dbReference type="AlphaFoldDB" id="A0A8D8QH12"/>